<dbReference type="InterPro" id="IPR001789">
    <property type="entry name" value="Sig_transdc_resp-reg_receiver"/>
</dbReference>
<comment type="caution">
    <text evidence="4">The sequence shown here is derived from an EMBL/GenBank/DDBJ whole genome shotgun (WGS) entry which is preliminary data.</text>
</comment>
<dbReference type="AlphaFoldDB" id="A0A371RED7"/>
<dbReference type="SUPFAM" id="SSF52172">
    <property type="entry name" value="CheY-like"/>
    <property type="match status" value="1"/>
</dbReference>
<dbReference type="EMBL" id="QUQO01000001">
    <property type="protein sequence ID" value="RFB03811.1"/>
    <property type="molecule type" value="Genomic_DNA"/>
</dbReference>
<dbReference type="InterPro" id="IPR011006">
    <property type="entry name" value="CheY-like_superfamily"/>
</dbReference>
<dbReference type="SMART" id="SM00448">
    <property type="entry name" value="REC"/>
    <property type="match status" value="1"/>
</dbReference>
<dbReference type="InterPro" id="IPR050595">
    <property type="entry name" value="Bact_response_regulator"/>
</dbReference>
<gene>
    <name evidence="4" type="ORF">DX908_00055</name>
</gene>
<dbReference type="InParanoid" id="A0A371RED7"/>
<evidence type="ECO:0000256" key="1">
    <source>
        <dbReference type="ARBA" id="ARBA00022553"/>
    </source>
</evidence>
<organism evidence="4 5">
    <name type="scientific">Parvularcula marina</name>
    <dbReference type="NCBI Taxonomy" id="2292771"/>
    <lineage>
        <taxon>Bacteria</taxon>
        <taxon>Pseudomonadati</taxon>
        <taxon>Pseudomonadota</taxon>
        <taxon>Alphaproteobacteria</taxon>
        <taxon>Parvularculales</taxon>
        <taxon>Parvularculaceae</taxon>
        <taxon>Parvularcula</taxon>
    </lineage>
</organism>
<evidence type="ECO:0000313" key="5">
    <source>
        <dbReference type="Proteomes" id="UP000264589"/>
    </source>
</evidence>
<proteinExistence type="predicted"/>
<dbReference type="PANTHER" id="PTHR44591:SF3">
    <property type="entry name" value="RESPONSE REGULATORY DOMAIN-CONTAINING PROTEIN"/>
    <property type="match status" value="1"/>
</dbReference>
<sequence length="137" mass="15009">MMLQYSVSETGMKLSGFKILVLEDDPIIALDVEMSLQDYGADVVHCLSPEEALEAMTQHVFNCAVLDVNLGKNKTCADVAVRLKEYGIPFILHSGDLRRRGELIEEIGAPVVVKPSSDEQLVNCLVDHLTQTGHLSA</sequence>
<dbReference type="Pfam" id="PF00072">
    <property type="entry name" value="Response_reg"/>
    <property type="match status" value="1"/>
</dbReference>
<accession>A0A371RED7</accession>
<dbReference type="Gene3D" id="3.40.50.2300">
    <property type="match status" value="1"/>
</dbReference>
<evidence type="ECO:0000313" key="4">
    <source>
        <dbReference type="EMBL" id="RFB03811.1"/>
    </source>
</evidence>
<keyword evidence="5" id="KW-1185">Reference proteome</keyword>
<keyword evidence="1 2" id="KW-0597">Phosphoprotein</keyword>
<dbReference type="PANTHER" id="PTHR44591">
    <property type="entry name" value="STRESS RESPONSE REGULATOR PROTEIN 1"/>
    <property type="match status" value="1"/>
</dbReference>
<protein>
    <submittedName>
        <fullName evidence="4">Response regulator</fullName>
    </submittedName>
</protein>
<name>A0A371RED7_9PROT</name>
<dbReference type="PROSITE" id="PS50110">
    <property type="entry name" value="RESPONSE_REGULATORY"/>
    <property type="match status" value="1"/>
</dbReference>
<dbReference type="GO" id="GO:0000160">
    <property type="term" value="P:phosphorelay signal transduction system"/>
    <property type="evidence" value="ECO:0007669"/>
    <property type="project" value="InterPro"/>
</dbReference>
<evidence type="ECO:0000256" key="2">
    <source>
        <dbReference type="PROSITE-ProRule" id="PRU00169"/>
    </source>
</evidence>
<dbReference type="Proteomes" id="UP000264589">
    <property type="component" value="Unassembled WGS sequence"/>
</dbReference>
<reference evidence="4 5" key="1">
    <citation type="submission" date="2018-08" db="EMBL/GenBank/DDBJ databases">
        <title>Parvularcula sp. SM1705, isolated from surface water of the South Sea China.</title>
        <authorList>
            <person name="Sun L."/>
        </authorList>
    </citation>
    <scope>NUCLEOTIDE SEQUENCE [LARGE SCALE GENOMIC DNA]</scope>
    <source>
        <strain evidence="4 5">SM1705</strain>
    </source>
</reference>
<evidence type="ECO:0000259" key="3">
    <source>
        <dbReference type="PROSITE" id="PS50110"/>
    </source>
</evidence>
<feature type="domain" description="Response regulatory" evidence="3">
    <location>
        <begin position="18"/>
        <end position="129"/>
    </location>
</feature>
<feature type="modified residue" description="4-aspartylphosphate" evidence="2">
    <location>
        <position position="67"/>
    </location>
</feature>